<feature type="non-terminal residue" evidence="2">
    <location>
        <position position="404"/>
    </location>
</feature>
<accession>A0A7J6KTK8</accession>
<name>A0A7J6KTK8_PERCH</name>
<keyword evidence="3" id="KW-1185">Reference proteome</keyword>
<dbReference type="InterPro" id="IPR036915">
    <property type="entry name" value="Cyclin-like_sf"/>
</dbReference>
<evidence type="ECO:0000256" key="1">
    <source>
        <dbReference type="SAM" id="MobiDB-lite"/>
    </source>
</evidence>
<dbReference type="GO" id="GO:0016538">
    <property type="term" value="F:cyclin-dependent protein serine/threonine kinase regulator activity"/>
    <property type="evidence" value="ECO:0007669"/>
    <property type="project" value="InterPro"/>
</dbReference>
<feature type="compositionally biased region" description="Polar residues" evidence="1">
    <location>
        <begin position="360"/>
        <end position="371"/>
    </location>
</feature>
<evidence type="ECO:0000313" key="3">
    <source>
        <dbReference type="Proteomes" id="UP000591131"/>
    </source>
</evidence>
<comment type="caution">
    <text evidence="2">The sequence shown here is derived from an EMBL/GenBank/DDBJ whole genome shotgun (WGS) entry which is preliminary data.</text>
</comment>
<dbReference type="SUPFAM" id="SSF47954">
    <property type="entry name" value="Cyclin-like"/>
    <property type="match status" value="2"/>
</dbReference>
<evidence type="ECO:0000313" key="2">
    <source>
        <dbReference type="EMBL" id="KAF4650683.1"/>
    </source>
</evidence>
<proteinExistence type="predicted"/>
<dbReference type="AlphaFoldDB" id="A0A7J6KTK8"/>
<dbReference type="Proteomes" id="UP000591131">
    <property type="component" value="Unassembled WGS sequence"/>
</dbReference>
<sequence>MTDITEDRAVVRHADFVDKVCQRVWADYCIPANSFGISLDDFYEIRATAMWYCHLFYAVHSLKRYGWRPVVLAATFLAYKSCERSPIRLRMNQLLDCYEKLERQPRYTTQKALQKMAQDICETEEAIMCLTGFEFDLNLPHKHVNGIVRSITNDGDLRKRLQQKAIALLNEAFRGRSVLFYPGDVLAFAAVSEAASTVLDRESASGTNVERKLALLRADMRPGFDVTAVVSSMHSHEPGQRRRSSTGVEGGGAAAAAGGSSSSSSSSSSVEASSPSVFGIGECLGSCSASSSSRAVILTPKCKRKRFVEEPSSEPSTLTALDLALAREMPPAQCTRAAIARRRMLLMGGDTCSTFKEAIYNSQPSAAQPPTASGGPTKRRGENEDEFADCVDHQFSQRYGPAPN</sequence>
<reference evidence="2 3" key="1">
    <citation type="submission" date="2020-04" db="EMBL/GenBank/DDBJ databases">
        <title>Perkinsus chesapeaki whole genome sequence.</title>
        <authorList>
            <person name="Bogema D.R."/>
        </authorList>
    </citation>
    <scope>NUCLEOTIDE SEQUENCE [LARGE SCALE GENOMIC DNA]</scope>
    <source>
        <strain evidence="2">ATCC PRA-425</strain>
    </source>
</reference>
<feature type="compositionally biased region" description="Low complexity" evidence="1">
    <location>
        <begin position="254"/>
        <end position="271"/>
    </location>
</feature>
<protein>
    <submittedName>
        <fullName evidence="2">Uncharacterized protein</fullName>
    </submittedName>
</protein>
<dbReference type="GO" id="GO:0006357">
    <property type="term" value="P:regulation of transcription by RNA polymerase II"/>
    <property type="evidence" value="ECO:0007669"/>
    <property type="project" value="InterPro"/>
</dbReference>
<feature type="region of interest" description="Disordered" evidence="1">
    <location>
        <begin position="360"/>
        <end position="404"/>
    </location>
</feature>
<gene>
    <name evidence="2" type="ORF">FOL47_000970</name>
</gene>
<feature type="region of interest" description="Disordered" evidence="1">
    <location>
        <begin position="231"/>
        <end position="271"/>
    </location>
</feature>
<dbReference type="PANTHER" id="PTHR10026">
    <property type="entry name" value="CYCLIN"/>
    <property type="match status" value="1"/>
</dbReference>
<dbReference type="Gene3D" id="1.10.472.10">
    <property type="entry name" value="Cyclin-like"/>
    <property type="match status" value="2"/>
</dbReference>
<organism evidence="2 3">
    <name type="scientific">Perkinsus chesapeaki</name>
    <name type="common">Clam parasite</name>
    <name type="synonym">Perkinsus andrewsi</name>
    <dbReference type="NCBI Taxonomy" id="330153"/>
    <lineage>
        <taxon>Eukaryota</taxon>
        <taxon>Sar</taxon>
        <taxon>Alveolata</taxon>
        <taxon>Perkinsozoa</taxon>
        <taxon>Perkinsea</taxon>
        <taxon>Perkinsida</taxon>
        <taxon>Perkinsidae</taxon>
        <taxon>Perkinsus</taxon>
    </lineage>
</organism>
<feature type="non-terminal residue" evidence="2">
    <location>
        <position position="1"/>
    </location>
</feature>
<dbReference type="EMBL" id="JAAPAO010001203">
    <property type="protein sequence ID" value="KAF4650683.1"/>
    <property type="molecule type" value="Genomic_DNA"/>
</dbReference>
<dbReference type="InterPro" id="IPR043198">
    <property type="entry name" value="Cyclin/Ssn8"/>
</dbReference>
<dbReference type="OrthoDB" id="10264655at2759"/>